<reference evidence="14" key="2">
    <citation type="submission" date="2025-08" db="UniProtKB">
        <authorList>
            <consortium name="Ensembl"/>
        </authorList>
    </citation>
    <scope>IDENTIFICATION</scope>
</reference>
<dbReference type="GO" id="GO:0005886">
    <property type="term" value="C:plasma membrane"/>
    <property type="evidence" value="ECO:0007669"/>
    <property type="project" value="UniProtKB-SubCell"/>
</dbReference>
<sequence>MSFEEPFNITQEFDLYQNVSKLAHHGNHTGATSEQSMYYISIAITVIYGVIIAVGLIGNLTLIKTLCSAKSMRNVPNLFMSSLAFGDLVLLVTCAPVDASRYLADEWLFGRVGCKLIPFIQLTSVGVSVFTLTALSADRYKAIVKPMDIQVSNAPARIVLRAAVIWLFSMTLAVPEAVFSDLRSFSIHSTNETFITCAPYPHHGELHPKIHSMASFLIFYVIPLSIISVYYLFIARSLIRSAYNMPVEGNVHIRRQVGLSSSSSSLLFSSLLFSSSSPSSSLLFSSSSSPSSSLLFSSSSPLSLHNITDRVQEAPCQDRTGVRGPVRRVLAPQSRDLPQPLLPLFRSRHLHGPLHLHRGSPHSGLH</sequence>
<feature type="domain" description="G-protein coupled receptors family 1 profile" evidence="13">
    <location>
        <begin position="58"/>
        <end position="240"/>
    </location>
</feature>
<evidence type="ECO:0000259" key="13">
    <source>
        <dbReference type="PROSITE" id="PS50262"/>
    </source>
</evidence>
<keyword evidence="10 11" id="KW-0807">Transducer</keyword>
<evidence type="ECO:0000313" key="15">
    <source>
        <dbReference type="Proteomes" id="UP000314982"/>
    </source>
</evidence>
<keyword evidence="9" id="KW-0325">Glycoprotein</keyword>
<evidence type="ECO:0000256" key="7">
    <source>
        <dbReference type="ARBA" id="ARBA00023157"/>
    </source>
</evidence>
<keyword evidence="6 12" id="KW-0472">Membrane</keyword>
<evidence type="ECO:0000256" key="12">
    <source>
        <dbReference type="SAM" id="Phobius"/>
    </source>
</evidence>
<keyword evidence="5 11" id="KW-0297">G-protein coupled receptor</keyword>
<comment type="subcellular location">
    <subcellularLocation>
        <location evidence="1">Cell membrane</location>
        <topology evidence="1">Multi-pass membrane protein</topology>
    </subcellularLocation>
</comment>
<feature type="transmembrane region" description="Helical" evidence="12">
    <location>
        <begin position="78"/>
        <end position="99"/>
    </location>
</feature>
<dbReference type="Gene3D" id="1.20.1070.10">
    <property type="entry name" value="Rhodopsin 7-helix transmembrane proteins"/>
    <property type="match status" value="1"/>
</dbReference>
<evidence type="ECO:0000256" key="8">
    <source>
        <dbReference type="ARBA" id="ARBA00023170"/>
    </source>
</evidence>
<evidence type="ECO:0000256" key="1">
    <source>
        <dbReference type="ARBA" id="ARBA00004651"/>
    </source>
</evidence>
<evidence type="ECO:0000313" key="14">
    <source>
        <dbReference type="Ensembl" id="ENSHHUP00000050903.1"/>
    </source>
</evidence>
<keyword evidence="15" id="KW-1185">Reference proteome</keyword>
<evidence type="ECO:0000256" key="4">
    <source>
        <dbReference type="ARBA" id="ARBA00022989"/>
    </source>
</evidence>
<dbReference type="SUPFAM" id="SSF81321">
    <property type="entry name" value="Family A G protein-coupled receptor-like"/>
    <property type="match status" value="1"/>
</dbReference>
<evidence type="ECO:0000256" key="9">
    <source>
        <dbReference type="ARBA" id="ARBA00023180"/>
    </source>
</evidence>
<dbReference type="Pfam" id="PF00001">
    <property type="entry name" value="7tm_1"/>
    <property type="match status" value="1"/>
</dbReference>
<evidence type="ECO:0000256" key="11">
    <source>
        <dbReference type="RuleBase" id="RU000688"/>
    </source>
</evidence>
<dbReference type="PRINTS" id="PR00358">
    <property type="entry name" value="BOMBESINR"/>
</dbReference>
<dbReference type="GeneTree" id="ENSGT01150000286942"/>
<keyword evidence="8 11" id="KW-0675">Receptor</keyword>
<evidence type="ECO:0000256" key="6">
    <source>
        <dbReference type="ARBA" id="ARBA00023136"/>
    </source>
</evidence>
<dbReference type="InterPro" id="IPR001556">
    <property type="entry name" value="Bombsn_rcpt-like"/>
</dbReference>
<dbReference type="GO" id="GO:0008188">
    <property type="term" value="F:neuropeptide receptor activity"/>
    <property type="evidence" value="ECO:0007669"/>
    <property type="project" value="TreeGrafter"/>
</dbReference>
<evidence type="ECO:0000256" key="2">
    <source>
        <dbReference type="ARBA" id="ARBA00022475"/>
    </source>
</evidence>
<evidence type="ECO:0000256" key="3">
    <source>
        <dbReference type="ARBA" id="ARBA00022692"/>
    </source>
</evidence>
<dbReference type="PANTHER" id="PTHR45695">
    <property type="entry name" value="LEUCOKININ RECEPTOR-RELATED"/>
    <property type="match status" value="1"/>
</dbReference>
<dbReference type="InterPro" id="IPR000276">
    <property type="entry name" value="GPCR_Rhodpsn"/>
</dbReference>
<reference evidence="15" key="1">
    <citation type="submission" date="2018-06" db="EMBL/GenBank/DDBJ databases">
        <title>Genome assembly of Danube salmon.</title>
        <authorList>
            <person name="Macqueen D.J."/>
            <person name="Gundappa M.K."/>
        </authorList>
    </citation>
    <scope>NUCLEOTIDE SEQUENCE [LARGE SCALE GENOMIC DNA]</scope>
</reference>
<feature type="transmembrane region" description="Helical" evidence="12">
    <location>
        <begin position="119"/>
        <end position="137"/>
    </location>
</feature>
<dbReference type="PANTHER" id="PTHR45695:SF7">
    <property type="entry name" value="GASTRIN-RELEASING PEPTIDE RECEPTOR"/>
    <property type="match status" value="1"/>
</dbReference>
<keyword evidence="2" id="KW-1003">Cell membrane</keyword>
<proteinExistence type="inferred from homology"/>
<dbReference type="PROSITE" id="PS00237">
    <property type="entry name" value="G_PROTEIN_RECEP_F1_1"/>
    <property type="match status" value="1"/>
</dbReference>
<feature type="transmembrane region" description="Helical" evidence="12">
    <location>
        <begin position="37"/>
        <end position="57"/>
    </location>
</feature>
<dbReference type="InterPro" id="IPR017452">
    <property type="entry name" value="GPCR_Rhodpsn_7TM"/>
</dbReference>
<dbReference type="PROSITE" id="PS50262">
    <property type="entry name" value="G_PROTEIN_RECEP_F1_2"/>
    <property type="match status" value="1"/>
</dbReference>
<protein>
    <submittedName>
        <fullName evidence="14">Gastrin releasing peptide receptor</fullName>
    </submittedName>
</protein>
<reference evidence="14" key="3">
    <citation type="submission" date="2025-09" db="UniProtKB">
        <authorList>
            <consortium name="Ensembl"/>
        </authorList>
    </citation>
    <scope>IDENTIFICATION</scope>
</reference>
<evidence type="ECO:0000256" key="5">
    <source>
        <dbReference type="ARBA" id="ARBA00023040"/>
    </source>
</evidence>
<dbReference type="PRINTS" id="PR00237">
    <property type="entry name" value="GPCRRHODOPSN"/>
</dbReference>
<dbReference type="Proteomes" id="UP000314982">
    <property type="component" value="Unassembled WGS sequence"/>
</dbReference>
<organism evidence="14 15">
    <name type="scientific">Hucho hucho</name>
    <name type="common">huchen</name>
    <dbReference type="NCBI Taxonomy" id="62062"/>
    <lineage>
        <taxon>Eukaryota</taxon>
        <taxon>Metazoa</taxon>
        <taxon>Chordata</taxon>
        <taxon>Craniata</taxon>
        <taxon>Vertebrata</taxon>
        <taxon>Euteleostomi</taxon>
        <taxon>Actinopterygii</taxon>
        <taxon>Neopterygii</taxon>
        <taxon>Teleostei</taxon>
        <taxon>Protacanthopterygii</taxon>
        <taxon>Salmoniformes</taxon>
        <taxon>Salmonidae</taxon>
        <taxon>Salmoninae</taxon>
        <taxon>Hucho</taxon>
    </lineage>
</organism>
<keyword evidence="3 11" id="KW-0812">Transmembrane</keyword>
<accession>A0A4W5NLS8</accession>
<name>A0A4W5NLS8_9TELE</name>
<evidence type="ECO:0000256" key="10">
    <source>
        <dbReference type="ARBA" id="ARBA00023224"/>
    </source>
</evidence>
<dbReference type="AlphaFoldDB" id="A0A4W5NLS8"/>
<dbReference type="Ensembl" id="ENSHHUT00000052710.1">
    <property type="protein sequence ID" value="ENSHHUP00000050903.1"/>
    <property type="gene ID" value="ENSHHUG00000030689.1"/>
</dbReference>
<keyword evidence="4 12" id="KW-1133">Transmembrane helix</keyword>
<keyword evidence="7" id="KW-1015">Disulfide bond</keyword>
<dbReference type="STRING" id="62062.ENSHHUP00000050903"/>
<feature type="transmembrane region" description="Helical" evidence="12">
    <location>
        <begin position="210"/>
        <end position="233"/>
    </location>
</feature>
<comment type="similarity">
    <text evidence="11">Belongs to the G-protein coupled receptor 1 family.</text>
</comment>
<feature type="transmembrane region" description="Helical" evidence="12">
    <location>
        <begin position="158"/>
        <end position="179"/>
    </location>
</feature>